<evidence type="ECO:0000313" key="2">
    <source>
        <dbReference type="Proteomes" id="UP000886595"/>
    </source>
</evidence>
<sequence>MLEYRANQILMKTLFLSQLPCFCLCFCFLKPKKTKINTREPKKEFPEAKVDVYFLEKLDYTNLVLVKLCFCVSV</sequence>
<keyword evidence="2" id="KW-1185">Reference proteome</keyword>
<accession>A0A8X7W1X0</accession>
<gene>
    <name evidence="1" type="ORF">Bca52824_013943</name>
</gene>
<dbReference type="Proteomes" id="UP000886595">
    <property type="component" value="Unassembled WGS sequence"/>
</dbReference>
<comment type="caution">
    <text evidence="1">The sequence shown here is derived from an EMBL/GenBank/DDBJ whole genome shotgun (WGS) entry which is preliminary data.</text>
</comment>
<protein>
    <submittedName>
        <fullName evidence="1">Uncharacterized protein</fullName>
    </submittedName>
</protein>
<dbReference type="EMBL" id="JAAMPC010000003">
    <property type="protein sequence ID" value="KAG2320730.1"/>
    <property type="molecule type" value="Genomic_DNA"/>
</dbReference>
<name>A0A8X7W1X0_BRACI</name>
<reference evidence="1 2" key="1">
    <citation type="submission" date="2020-02" db="EMBL/GenBank/DDBJ databases">
        <authorList>
            <person name="Ma Q."/>
            <person name="Huang Y."/>
            <person name="Song X."/>
            <person name="Pei D."/>
        </authorList>
    </citation>
    <scope>NUCLEOTIDE SEQUENCE [LARGE SCALE GENOMIC DNA]</scope>
    <source>
        <strain evidence="1">Sxm20200214</strain>
        <tissue evidence="1">Leaf</tissue>
    </source>
</reference>
<organism evidence="1 2">
    <name type="scientific">Brassica carinata</name>
    <name type="common">Ethiopian mustard</name>
    <name type="synonym">Abyssinian cabbage</name>
    <dbReference type="NCBI Taxonomy" id="52824"/>
    <lineage>
        <taxon>Eukaryota</taxon>
        <taxon>Viridiplantae</taxon>
        <taxon>Streptophyta</taxon>
        <taxon>Embryophyta</taxon>
        <taxon>Tracheophyta</taxon>
        <taxon>Spermatophyta</taxon>
        <taxon>Magnoliopsida</taxon>
        <taxon>eudicotyledons</taxon>
        <taxon>Gunneridae</taxon>
        <taxon>Pentapetalae</taxon>
        <taxon>rosids</taxon>
        <taxon>malvids</taxon>
        <taxon>Brassicales</taxon>
        <taxon>Brassicaceae</taxon>
        <taxon>Brassiceae</taxon>
        <taxon>Brassica</taxon>
    </lineage>
</organism>
<proteinExistence type="predicted"/>
<evidence type="ECO:0000313" key="1">
    <source>
        <dbReference type="EMBL" id="KAG2320730.1"/>
    </source>
</evidence>
<dbReference type="AlphaFoldDB" id="A0A8X7W1X0"/>